<evidence type="ECO:0000313" key="2">
    <source>
        <dbReference type="Proteomes" id="UP000751190"/>
    </source>
</evidence>
<dbReference type="EMBL" id="JAGTXO010000002">
    <property type="protein sequence ID" value="KAG8469530.1"/>
    <property type="molecule type" value="Genomic_DNA"/>
</dbReference>
<keyword evidence="2" id="KW-1185">Reference proteome</keyword>
<organism evidence="1 2">
    <name type="scientific">Diacronema lutheri</name>
    <name type="common">Unicellular marine alga</name>
    <name type="synonym">Monochrysis lutheri</name>
    <dbReference type="NCBI Taxonomy" id="2081491"/>
    <lineage>
        <taxon>Eukaryota</taxon>
        <taxon>Haptista</taxon>
        <taxon>Haptophyta</taxon>
        <taxon>Pavlovophyceae</taxon>
        <taxon>Pavlovales</taxon>
        <taxon>Pavlovaceae</taxon>
        <taxon>Diacronema</taxon>
    </lineage>
</organism>
<comment type="caution">
    <text evidence="1">The sequence shown here is derived from an EMBL/GenBank/DDBJ whole genome shotgun (WGS) entry which is preliminary data.</text>
</comment>
<dbReference type="OrthoDB" id="406043at2759"/>
<protein>
    <submittedName>
        <fullName evidence="1">Uncharacterized protein</fullName>
    </submittedName>
</protein>
<dbReference type="AlphaFoldDB" id="A0A8J5XX25"/>
<reference evidence="1" key="1">
    <citation type="submission" date="2021-05" db="EMBL/GenBank/DDBJ databases">
        <title>The genome of the haptophyte Pavlova lutheri (Diacronema luteri, Pavlovales) - a model for lipid biosynthesis in eukaryotic algae.</title>
        <authorList>
            <person name="Hulatt C.J."/>
            <person name="Posewitz M.C."/>
        </authorList>
    </citation>
    <scope>NUCLEOTIDE SEQUENCE</scope>
    <source>
        <strain evidence="1">NIVA-4/92</strain>
    </source>
</reference>
<dbReference type="Gene3D" id="3.40.50.300">
    <property type="entry name" value="P-loop containing nucleotide triphosphate hydrolases"/>
    <property type="match status" value="1"/>
</dbReference>
<gene>
    <name evidence="1" type="ORF">KFE25_005985</name>
</gene>
<dbReference type="InterPro" id="IPR027417">
    <property type="entry name" value="P-loop_NTPase"/>
</dbReference>
<accession>A0A8J5XX25</accession>
<proteinExistence type="predicted"/>
<sequence length="172" mass="19292">MTLTPYARFIEGQVATFLACKRGPDQATGPRTQRTNLFWCGQPHADVLNVARQRLASFSFVGLTDEFDVSVCLLHVMHRAAPCRPVELMNERPTNYAGLRGEAFHSADELAQALRKEYVDPLDTPLYDTAVRRFEADIRKHNVTQSACAQLRCATAATARYFDSRERALSGK</sequence>
<evidence type="ECO:0000313" key="1">
    <source>
        <dbReference type="EMBL" id="KAG8469530.1"/>
    </source>
</evidence>
<name>A0A8J5XX25_DIALT</name>
<dbReference type="Proteomes" id="UP000751190">
    <property type="component" value="Unassembled WGS sequence"/>
</dbReference>